<dbReference type="Pfam" id="PF08645">
    <property type="entry name" value="PNK3P"/>
    <property type="match status" value="1"/>
</dbReference>
<name>K2S9M2_MACPH</name>
<dbReference type="NCBIfam" id="TIGR01664">
    <property type="entry name" value="DNA-3'-Pase"/>
    <property type="match status" value="1"/>
</dbReference>
<reference evidence="2 3" key="1">
    <citation type="journal article" date="2012" name="BMC Genomics">
        <title>Tools to kill: Genome of one of the most destructive plant pathogenic fungi Macrophomina phaseolina.</title>
        <authorList>
            <person name="Islam M.S."/>
            <person name="Haque M.S."/>
            <person name="Islam M.M."/>
            <person name="Emdad E.M."/>
            <person name="Halim A."/>
            <person name="Hossen Q.M.M."/>
            <person name="Hossain M.Z."/>
            <person name="Ahmed B."/>
            <person name="Rahim S."/>
            <person name="Rahman M.S."/>
            <person name="Alam M.M."/>
            <person name="Hou S."/>
            <person name="Wan X."/>
            <person name="Saito J.A."/>
            <person name="Alam M."/>
        </authorList>
    </citation>
    <scope>NUCLEOTIDE SEQUENCE [LARGE SCALE GENOMIC DNA]</scope>
    <source>
        <strain evidence="2 3">MS6</strain>
    </source>
</reference>
<dbReference type="SUPFAM" id="SSF56784">
    <property type="entry name" value="HAD-like"/>
    <property type="match status" value="1"/>
</dbReference>
<dbReference type="VEuPathDB" id="FungiDB:MPH_01085"/>
<dbReference type="InParanoid" id="K2S9M2"/>
<evidence type="ECO:0000313" key="3">
    <source>
        <dbReference type="Proteomes" id="UP000007129"/>
    </source>
</evidence>
<evidence type="ECO:0000256" key="1">
    <source>
        <dbReference type="SAM" id="MobiDB-lite"/>
    </source>
</evidence>
<dbReference type="OrthoDB" id="19045at2759"/>
<dbReference type="InterPro" id="IPR027417">
    <property type="entry name" value="P-loop_NTPase"/>
</dbReference>
<dbReference type="InterPro" id="IPR006551">
    <property type="entry name" value="Polynucleotide_phosphatase"/>
</dbReference>
<dbReference type="InterPro" id="IPR006549">
    <property type="entry name" value="HAD-SF_hydro_IIIA"/>
</dbReference>
<evidence type="ECO:0000313" key="2">
    <source>
        <dbReference type="EMBL" id="EKG21577.1"/>
    </source>
</evidence>
<dbReference type="CDD" id="cd01625">
    <property type="entry name" value="HAD_PNP"/>
    <property type="match status" value="1"/>
</dbReference>
<dbReference type="GO" id="GO:0046404">
    <property type="term" value="F:ATP-dependent polydeoxyribonucleotide 5'-hydroxyl-kinase activity"/>
    <property type="evidence" value="ECO:0007669"/>
    <property type="project" value="TreeGrafter"/>
</dbReference>
<dbReference type="FunFam" id="3.40.50.300:FF:000737">
    <property type="entry name" value="Bifunctional polynucleotide phosphatase/kinase"/>
    <property type="match status" value="1"/>
</dbReference>
<dbReference type="Proteomes" id="UP000007129">
    <property type="component" value="Unassembled WGS sequence"/>
</dbReference>
<dbReference type="PANTHER" id="PTHR12083">
    <property type="entry name" value="BIFUNCTIONAL POLYNUCLEOTIDE PHOSPHATASE/KINASE"/>
    <property type="match status" value="1"/>
</dbReference>
<dbReference type="GO" id="GO:0046403">
    <property type="term" value="F:polynucleotide 3'-phosphatase activity"/>
    <property type="evidence" value="ECO:0007669"/>
    <property type="project" value="TreeGrafter"/>
</dbReference>
<dbReference type="InterPro" id="IPR023214">
    <property type="entry name" value="HAD_sf"/>
</dbReference>
<dbReference type="FunFam" id="3.40.50.1000:FF:000078">
    <property type="entry name" value="Bifunctional polynucleotide phosphatase/kinase"/>
    <property type="match status" value="1"/>
</dbReference>
<dbReference type="Gene3D" id="3.40.50.1000">
    <property type="entry name" value="HAD superfamily/HAD-like"/>
    <property type="match status" value="1"/>
</dbReference>
<organism evidence="2 3">
    <name type="scientific">Macrophomina phaseolina (strain MS6)</name>
    <name type="common">Charcoal rot fungus</name>
    <dbReference type="NCBI Taxonomy" id="1126212"/>
    <lineage>
        <taxon>Eukaryota</taxon>
        <taxon>Fungi</taxon>
        <taxon>Dikarya</taxon>
        <taxon>Ascomycota</taxon>
        <taxon>Pezizomycotina</taxon>
        <taxon>Dothideomycetes</taxon>
        <taxon>Dothideomycetes incertae sedis</taxon>
        <taxon>Botryosphaeriales</taxon>
        <taxon>Botryosphaeriaceae</taxon>
        <taxon>Macrophomina</taxon>
    </lineage>
</organism>
<feature type="region of interest" description="Disordered" evidence="1">
    <location>
        <begin position="1"/>
        <end position="50"/>
    </location>
</feature>
<keyword evidence="2" id="KW-0378">Hydrolase</keyword>
<dbReference type="InterPro" id="IPR013954">
    <property type="entry name" value="PNK3P"/>
</dbReference>
<dbReference type="GO" id="GO:0006281">
    <property type="term" value="P:DNA repair"/>
    <property type="evidence" value="ECO:0007669"/>
    <property type="project" value="TreeGrafter"/>
</dbReference>
<gene>
    <name evidence="2" type="ORF">MPH_01085</name>
</gene>
<dbReference type="STRING" id="1126212.K2S9M2"/>
<dbReference type="AlphaFoldDB" id="K2S9M2"/>
<proteinExistence type="predicted"/>
<dbReference type="GO" id="GO:0003690">
    <property type="term" value="F:double-stranded DNA binding"/>
    <property type="evidence" value="ECO:0007669"/>
    <property type="project" value="TreeGrafter"/>
</dbReference>
<accession>K2S9M2</accession>
<dbReference type="NCBIfam" id="TIGR01662">
    <property type="entry name" value="HAD-SF-IIIA"/>
    <property type="match status" value="1"/>
</dbReference>
<dbReference type="HOGENOM" id="CLU_014938_3_1_1"/>
<dbReference type="InterPro" id="IPR036412">
    <property type="entry name" value="HAD-like_sf"/>
</dbReference>
<dbReference type="Gene3D" id="3.40.50.300">
    <property type="entry name" value="P-loop containing nucleotide triphosphate hydrolases"/>
    <property type="match status" value="1"/>
</dbReference>
<comment type="caution">
    <text evidence="2">The sequence shown here is derived from an EMBL/GenBank/DDBJ whole genome shotgun (WGS) entry which is preliminary data.</text>
</comment>
<sequence length="537" mass="59340">MDNKVPSLKRVHTEERSVSPPPVKRRQQSTTTSKAMADFFKPSSQKPKPTEKISWAIVKDSLLIGKHQAADATPAAEANQPRKIAIFDFDSTLIKTKSGNKFARDSSDWQWWHASVPTTLHRLHSEGYILAILSNQSGINLKSNSSKAPKADLKRLSDFKAKTTAIMAQLDLPISIYAATAKDEFRKPRTGMWRQLLNDHGLAEQPGAIDLDKSMFVGDAAGRSGSATKDFSCSDRDFAANVGIPFRTPEEHFLNEEPRPFLRSFDPKTFLGKVAGAATDAVPLLFTKKNPVDIVILCGSPGAGKSTFYWKHLKPLGYERINQDILKTRDKCLKVAADYLGEGKSVAIDNTNADPDTRAHWVRLAEKHHVPIRCVLFTATAKLCEHNDAVRALNGAALNPEARSMLPKLAFTSFASRYRVPQLKEGFQDITKVDFMLELRHAHDSGMFWATANPMQVLQGFATRGEERPTRLPGNLSVAFPDLTLADARSDHGSIVGQGDQRECDALLLLCIVYAQGLVQAMLAIAHDLKFARGWGD</sequence>
<dbReference type="PANTHER" id="PTHR12083:SF9">
    <property type="entry name" value="BIFUNCTIONAL POLYNUCLEOTIDE PHOSPHATASE_KINASE"/>
    <property type="match status" value="1"/>
</dbReference>
<dbReference type="Pfam" id="PF13671">
    <property type="entry name" value="AAA_33"/>
    <property type="match status" value="2"/>
</dbReference>
<dbReference type="eggNOG" id="KOG2134">
    <property type="taxonomic scope" value="Eukaryota"/>
</dbReference>
<dbReference type="EMBL" id="AHHD01000046">
    <property type="protein sequence ID" value="EKG21577.1"/>
    <property type="molecule type" value="Genomic_DNA"/>
</dbReference>
<dbReference type="SUPFAM" id="SSF52540">
    <property type="entry name" value="P-loop containing nucleoside triphosphate hydrolases"/>
    <property type="match status" value="1"/>
</dbReference>
<protein>
    <submittedName>
        <fullName evidence="2">HAD-superfamily hydrolase subfamily IIIA</fullName>
    </submittedName>
</protein>